<evidence type="ECO:0000256" key="1">
    <source>
        <dbReference type="SAM" id="SignalP"/>
    </source>
</evidence>
<dbReference type="Proteomes" id="UP000191680">
    <property type="component" value="Unassembled WGS sequence"/>
</dbReference>
<evidence type="ECO:0008006" key="4">
    <source>
        <dbReference type="Google" id="ProtNLM"/>
    </source>
</evidence>
<feature type="signal peptide" evidence="1">
    <location>
        <begin position="1"/>
        <end position="19"/>
    </location>
</feature>
<evidence type="ECO:0000313" key="2">
    <source>
        <dbReference type="EMBL" id="OQD42509.1"/>
    </source>
</evidence>
<dbReference type="EMBL" id="MTBC01000006">
    <property type="protein sequence ID" value="OQD42509.1"/>
    <property type="molecule type" value="Genomic_DNA"/>
</dbReference>
<feature type="chain" id="PRO_5012099202" description="Aromatic hydrocarbon degradation protein" evidence="1">
    <location>
        <begin position="20"/>
        <end position="420"/>
    </location>
</feature>
<reference evidence="2 3" key="1">
    <citation type="submission" date="2016-12" db="EMBL/GenBank/DDBJ databases">
        <authorList>
            <person name="Song W.-J."/>
            <person name="Kurnit D.M."/>
        </authorList>
    </citation>
    <scope>NUCLEOTIDE SEQUENCE [LARGE SCALE GENOMIC DNA]</scope>
    <source>
        <strain evidence="2 3">HSG9</strain>
    </source>
</reference>
<dbReference type="SUPFAM" id="SSF56935">
    <property type="entry name" value="Porins"/>
    <property type="match status" value="1"/>
</dbReference>
<protein>
    <recommendedName>
        <fullName evidence="4">Aromatic hydrocarbon degradation protein</fullName>
    </recommendedName>
</protein>
<gene>
    <name evidence="2" type="ORF">BUL40_10325</name>
</gene>
<proteinExistence type="predicted"/>
<dbReference type="RefSeq" id="WP_080319195.1">
    <property type="nucleotide sequence ID" value="NZ_MTBC01000006.1"/>
</dbReference>
<sequence length="420" mass="46653">MVRQILVACMCLLSVGIYAQKSTISPYSYFGVGEGRDNGTVENQMMGGLQLYADSIHLNLKNPAALSKLRLTVYGGAISRKENRLKDNFEEQRTSVSNLDYLAIGFPVAKNMGVAFGLQPYSSVGYSLNQTRVNADLDSVTNVFSGEGSLNKVFLSWGYEPIKNVSIGATINYNFGTLNYQRLQSVQGVQFGTIDNRDSRIDGFDFNYSINYSPSIGKHTLHTYFGADTQVNLISKNSQRIGSFSTETGADIEVLDVNLDAQGLKNGEIKIPTTFTFGLGYGEERKWFVGAEYAMQQMSDFENEFIAQANVDYIDASTVSFGGYFIPNYRALTNVFNRITYRAGLKYDKTGLVIENKEINNFGITFGLGVPLGRDFSNLNIGFELGRRGTRAAGLVEESYLKMNVGFSLNDRWFAKRKIN</sequence>
<accession>A0A1V6LQX5</accession>
<evidence type="ECO:0000313" key="3">
    <source>
        <dbReference type="Proteomes" id="UP000191680"/>
    </source>
</evidence>
<keyword evidence="1" id="KW-0732">Signal</keyword>
<keyword evidence="3" id="KW-1185">Reference proteome</keyword>
<organism evidence="2 3">
    <name type="scientific">Croceivirga radicis</name>
    <dbReference type="NCBI Taxonomy" id="1929488"/>
    <lineage>
        <taxon>Bacteria</taxon>
        <taxon>Pseudomonadati</taxon>
        <taxon>Bacteroidota</taxon>
        <taxon>Flavobacteriia</taxon>
        <taxon>Flavobacteriales</taxon>
        <taxon>Flavobacteriaceae</taxon>
        <taxon>Croceivirga</taxon>
    </lineage>
</organism>
<name>A0A1V6LQX5_9FLAO</name>
<dbReference type="AlphaFoldDB" id="A0A1V6LQX5"/>
<dbReference type="Gene3D" id="2.40.160.60">
    <property type="entry name" value="Outer membrane protein transport protein (OMPP1/FadL/TodX)"/>
    <property type="match status" value="1"/>
</dbReference>
<dbReference type="OrthoDB" id="1491239at2"/>
<comment type="caution">
    <text evidence="2">The sequence shown here is derived from an EMBL/GenBank/DDBJ whole genome shotgun (WGS) entry which is preliminary data.</text>
</comment>